<sequence>MGGLANCDDGVALLVEWLKTQGHLPQSIDKMLLQRFLRATQGDVEAAKKLIDLNYTMRTNYSHIFLKRDPCDEATQCVLDTTDMIILPNLTPEGNKVLYYRLIDFDPDKYHFNDVIRVFFMFADVRFNTPDPAGMSEGEIPIFDMKGFTLKHLTKVVLSTLRIYMKFTQEAHPIRLKAIHVVNCPSYLDKVITVIKPFLRSEVFKMINFHLSGAETLYKYVPKEMLPNDLGGQCGQIADIKSEWVKVLKEKRDFLTNEKYWKVDEKKRTKSKGNKVPNESFQSLSID</sequence>
<dbReference type="PROSITE" id="PS50191">
    <property type="entry name" value="CRAL_TRIO"/>
    <property type="match status" value="1"/>
</dbReference>
<protein>
    <recommendedName>
        <fullName evidence="2">CRAL-TRIO domain-containing protein</fullName>
    </recommendedName>
</protein>
<dbReference type="SUPFAM" id="SSF46938">
    <property type="entry name" value="CRAL/TRIO N-terminal domain"/>
    <property type="match status" value="1"/>
</dbReference>
<dbReference type="Pfam" id="PF00650">
    <property type="entry name" value="CRAL_TRIO"/>
    <property type="match status" value="1"/>
</dbReference>
<feature type="compositionally biased region" description="Polar residues" evidence="1">
    <location>
        <begin position="277"/>
        <end position="287"/>
    </location>
</feature>
<dbReference type="Proteomes" id="UP000594454">
    <property type="component" value="Chromosome 4"/>
</dbReference>
<dbReference type="PANTHER" id="PTHR10174">
    <property type="entry name" value="ALPHA-TOCOPHEROL TRANSFER PROTEIN-RELATED"/>
    <property type="match status" value="1"/>
</dbReference>
<dbReference type="SMART" id="SM00516">
    <property type="entry name" value="SEC14"/>
    <property type="match status" value="1"/>
</dbReference>
<dbReference type="CDD" id="cd00170">
    <property type="entry name" value="SEC14"/>
    <property type="match status" value="1"/>
</dbReference>
<dbReference type="AlphaFoldDB" id="A0A7R8UUP6"/>
<dbReference type="FunCoup" id="A0A7R8UUP6">
    <property type="interactions" value="3"/>
</dbReference>
<dbReference type="Gene3D" id="3.40.525.10">
    <property type="entry name" value="CRAL-TRIO lipid binding domain"/>
    <property type="match status" value="1"/>
</dbReference>
<dbReference type="GO" id="GO:0016020">
    <property type="term" value="C:membrane"/>
    <property type="evidence" value="ECO:0007669"/>
    <property type="project" value="TreeGrafter"/>
</dbReference>
<dbReference type="PANTHER" id="PTHR10174:SF222">
    <property type="entry name" value="GH10083P-RELATED"/>
    <property type="match status" value="1"/>
</dbReference>
<dbReference type="InterPro" id="IPR036865">
    <property type="entry name" value="CRAL-TRIO_dom_sf"/>
</dbReference>
<dbReference type="EMBL" id="LR899012">
    <property type="protein sequence ID" value="CAD7087342.1"/>
    <property type="molecule type" value="Genomic_DNA"/>
</dbReference>
<feature type="region of interest" description="Disordered" evidence="1">
    <location>
        <begin position="266"/>
        <end position="287"/>
    </location>
</feature>
<dbReference type="OMA" id="AIKVFFM"/>
<dbReference type="SUPFAM" id="SSF52087">
    <property type="entry name" value="CRAL/TRIO domain"/>
    <property type="match status" value="1"/>
</dbReference>
<dbReference type="OrthoDB" id="1434354at2759"/>
<dbReference type="InParanoid" id="A0A7R8UUP6"/>
<name>A0A7R8UUP6_HERIL</name>
<evidence type="ECO:0000259" key="2">
    <source>
        <dbReference type="PROSITE" id="PS50191"/>
    </source>
</evidence>
<evidence type="ECO:0000313" key="3">
    <source>
        <dbReference type="EMBL" id="CAD7087342.1"/>
    </source>
</evidence>
<keyword evidence="4" id="KW-1185">Reference proteome</keyword>
<dbReference type="InterPro" id="IPR011074">
    <property type="entry name" value="CRAL/TRIO_N_dom"/>
</dbReference>
<reference evidence="3 4" key="1">
    <citation type="submission" date="2020-11" db="EMBL/GenBank/DDBJ databases">
        <authorList>
            <person name="Wallbank WR R."/>
            <person name="Pardo Diaz C."/>
            <person name="Kozak K."/>
            <person name="Martin S."/>
            <person name="Jiggins C."/>
            <person name="Moest M."/>
            <person name="Warren A I."/>
            <person name="Generalovic N T."/>
            <person name="Byers J.R.P. K."/>
            <person name="Montejo-Kovacevich G."/>
            <person name="Yen C E."/>
        </authorList>
    </citation>
    <scope>NUCLEOTIDE SEQUENCE [LARGE SCALE GENOMIC DNA]</scope>
</reference>
<organism evidence="3 4">
    <name type="scientific">Hermetia illucens</name>
    <name type="common">Black soldier fly</name>
    <dbReference type="NCBI Taxonomy" id="343691"/>
    <lineage>
        <taxon>Eukaryota</taxon>
        <taxon>Metazoa</taxon>
        <taxon>Ecdysozoa</taxon>
        <taxon>Arthropoda</taxon>
        <taxon>Hexapoda</taxon>
        <taxon>Insecta</taxon>
        <taxon>Pterygota</taxon>
        <taxon>Neoptera</taxon>
        <taxon>Endopterygota</taxon>
        <taxon>Diptera</taxon>
        <taxon>Brachycera</taxon>
        <taxon>Stratiomyomorpha</taxon>
        <taxon>Stratiomyidae</taxon>
        <taxon>Hermetiinae</taxon>
        <taxon>Hermetia</taxon>
    </lineage>
</organism>
<proteinExistence type="predicted"/>
<dbReference type="PRINTS" id="PR00180">
    <property type="entry name" value="CRETINALDHBP"/>
</dbReference>
<dbReference type="InterPro" id="IPR001251">
    <property type="entry name" value="CRAL-TRIO_dom"/>
</dbReference>
<evidence type="ECO:0000313" key="4">
    <source>
        <dbReference type="Proteomes" id="UP000594454"/>
    </source>
</evidence>
<dbReference type="InterPro" id="IPR036273">
    <property type="entry name" value="CRAL/TRIO_N_dom_sf"/>
</dbReference>
<feature type="domain" description="CRAL-TRIO" evidence="2">
    <location>
        <begin position="74"/>
        <end position="238"/>
    </location>
</feature>
<dbReference type="GO" id="GO:1902936">
    <property type="term" value="F:phosphatidylinositol bisphosphate binding"/>
    <property type="evidence" value="ECO:0007669"/>
    <property type="project" value="TreeGrafter"/>
</dbReference>
<gene>
    <name evidence="3" type="ORF">HERILL_LOCUS10058</name>
</gene>
<dbReference type="Pfam" id="PF03765">
    <property type="entry name" value="CRAL_TRIO_N"/>
    <property type="match status" value="1"/>
</dbReference>
<accession>A0A7R8UUP6</accession>
<evidence type="ECO:0000256" key="1">
    <source>
        <dbReference type="SAM" id="MobiDB-lite"/>
    </source>
</evidence>
<dbReference type="SMART" id="SM01100">
    <property type="entry name" value="CRAL_TRIO_N"/>
    <property type="match status" value="1"/>
</dbReference>